<keyword evidence="7" id="KW-0378">Hydrolase</keyword>
<dbReference type="InterPro" id="IPR009003">
    <property type="entry name" value="Peptidase_S1_PA"/>
</dbReference>
<dbReference type="SMART" id="SM00228">
    <property type="entry name" value="PDZ"/>
    <property type="match status" value="2"/>
</dbReference>
<dbReference type="Pfam" id="PF17820">
    <property type="entry name" value="PDZ_6"/>
    <property type="match status" value="1"/>
</dbReference>
<dbReference type="PRINTS" id="PR00834">
    <property type="entry name" value="PROTEASES2C"/>
</dbReference>
<feature type="domain" description="PDZ" evidence="11">
    <location>
        <begin position="295"/>
        <end position="374"/>
    </location>
</feature>
<feature type="active site" description="Charge relay system" evidence="9">
    <location>
        <position position="240"/>
    </location>
</feature>
<dbReference type="AlphaFoldDB" id="A0A9C9JZD8"/>
<accession>A0A9C9JZD8</accession>
<feature type="binding site" evidence="10">
    <location>
        <position position="128"/>
    </location>
    <ligand>
        <name>substrate</name>
    </ligand>
</feature>
<evidence type="ECO:0000256" key="9">
    <source>
        <dbReference type="PIRSR" id="PIRSR611782-1"/>
    </source>
</evidence>
<dbReference type="InterPro" id="IPR001940">
    <property type="entry name" value="Peptidase_S1C"/>
</dbReference>
<organism evidence="12 13">
    <name type="scientific">candidate division WOR-3 bacterium</name>
    <dbReference type="NCBI Taxonomy" id="2052148"/>
    <lineage>
        <taxon>Bacteria</taxon>
        <taxon>Bacteria division WOR-3</taxon>
    </lineage>
</organism>
<feature type="domain" description="PDZ" evidence="11">
    <location>
        <begin position="382"/>
        <end position="451"/>
    </location>
</feature>
<evidence type="ECO:0000259" key="11">
    <source>
        <dbReference type="PROSITE" id="PS50106"/>
    </source>
</evidence>
<feature type="active site" description="Charge relay system" evidence="9">
    <location>
        <position position="158"/>
    </location>
</feature>
<dbReference type="Pfam" id="PF13180">
    <property type="entry name" value="PDZ_2"/>
    <property type="match status" value="1"/>
</dbReference>
<evidence type="ECO:0000256" key="5">
    <source>
        <dbReference type="ARBA" id="ARBA00022737"/>
    </source>
</evidence>
<dbReference type="SUPFAM" id="SSF50156">
    <property type="entry name" value="PDZ domain-like"/>
    <property type="match status" value="2"/>
</dbReference>
<gene>
    <name evidence="12" type="ORF">ENI34_01490</name>
</gene>
<keyword evidence="8" id="KW-0720">Serine protease</keyword>
<dbReference type="InterPro" id="IPR041489">
    <property type="entry name" value="PDZ_6"/>
</dbReference>
<evidence type="ECO:0000256" key="7">
    <source>
        <dbReference type="ARBA" id="ARBA00022801"/>
    </source>
</evidence>
<dbReference type="InterPro" id="IPR011782">
    <property type="entry name" value="Pept_S1C_Do"/>
</dbReference>
<dbReference type="Gene3D" id="2.40.10.120">
    <property type="match status" value="1"/>
</dbReference>
<evidence type="ECO:0000313" key="12">
    <source>
        <dbReference type="EMBL" id="HEC77801.1"/>
    </source>
</evidence>
<evidence type="ECO:0000256" key="1">
    <source>
        <dbReference type="ARBA" id="ARBA00004418"/>
    </source>
</evidence>
<comment type="subcellular location">
    <subcellularLocation>
        <location evidence="1">Periplasm</location>
    </subcellularLocation>
</comment>
<keyword evidence="6" id="KW-0574">Periplasm</keyword>
<dbReference type="EMBL" id="DRIG01000020">
    <property type="protein sequence ID" value="HEC77801.1"/>
    <property type="molecule type" value="Genomic_DNA"/>
</dbReference>
<name>A0A9C9JZD8_UNCW3</name>
<evidence type="ECO:0000313" key="13">
    <source>
        <dbReference type="Proteomes" id="UP000885826"/>
    </source>
</evidence>
<proteinExistence type="inferred from homology"/>
<dbReference type="PROSITE" id="PS50106">
    <property type="entry name" value="PDZ"/>
    <property type="match status" value="2"/>
</dbReference>
<comment type="similarity">
    <text evidence="2">Belongs to the peptidase S1C family.</text>
</comment>
<evidence type="ECO:0000256" key="2">
    <source>
        <dbReference type="ARBA" id="ARBA00010541"/>
    </source>
</evidence>
<keyword evidence="4" id="KW-0732">Signal</keyword>
<evidence type="ECO:0000256" key="4">
    <source>
        <dbReference type="ARBA" id="ARBA00022729"/>
    </source>
</evidence>
<dbReference type="GO" id="GO:0006508">
    <property type="term" value="P:proteolysis"/>
    <property type="evidence" value="ECO:0007669"/>
    <property type="project" value="UniProtKB-KW"/>
</dbReference>
<sequence length="482" mass="53671">MKLRDLLFVLAGVILCLLGVRIYNSLKPQPAHYYSDQIRLVNLNDEISQQRSNAIVLAANKVSPAVVSITVIQTRVVASSPFFSPFTDEFFNDFFRDFFPEHYYKQQIKSLGTGIIISSDGYILTNEHVISNATDIHITLPDGRQFKGEVVVSDVMSDLALLKVDAKNLPYAELGDSDDLMIGEWVIALGNPFGFLLEDTRPTVTVGVISALNRAIKSTRDDRFYKNMIQTDAAINPGNSGGPLVNILGQVIGINTFIFTSGGGSEGIGFARPINVAKKFVAEAKAFGKVRKPWIGLWVQNITDEIARAMEIDRKGILVSGVDADSPAERAGIKEGDRVFSVNGHTIHKVADWDRFIANVFVGDTIKLRLMRKSDSLNVDFVVEELKELEGTRIKYGIYVEDINPRLIKKYKLRYKDGVVVTKVEKNSIGEKLGIKPGDVILGVGKKRIRDKDDFKYALKNLHDSYFIIDRGGFIIQLYFGL</sequence>
<keyword evidence="5" id="KW-0677">Repeat</keyword>
<evidence type="ECO:0000256" key="6">
    <source>
        <dbReference type="ARBA" id="ARBA00022764"/>
    </source>
</evidence>
<dbReference type="SUPFAM" id="SSF50494">
    <property type="entry name" value="Trypsin-like serine proteases"/>
    <property type="match status" value="1"/>
</dbReference>
<dbReference type="GO" id="GO:0004252">
    <property type="term" value="F:serine-type endopeptidase activity"/>
    <property type="evidence" value="ECO:0007669"/>
    <property type="project" value="InterPro"/>
</dbReference>
<dbReference type="Pfam" id="PF13365">
    <property type="entry name" value="Trypsin_2"/>
    <property type="match status" value="1"/>
</dbReference>
<keyword evidence="3" id="KW-0645">Protease</keyword>
<dbReference type="PANTHER" id="PTHR22939:SF129">
    <property type="entry name" value="SERINE PROTEASE HTRA2, MITOCHONDRIAL"/>
    <property type="match status" value="1"/>
</dbReference>
<dbReference type="Proteomes" id="UP000885826">
    <property type="component" value="Unassembled WGS sequence"/>
</dbReference>
<evidence type="ECO:0000256" key="8">
    <source>
        <dbReference type="ARBA" id="ARBA00022825"/>
    </source>
</evidence>
<dbReference type="InterPro" id="IPR036034">
    <property type="entry name" value="PDZ_sf"/>
</dbReference>
<dbReference type="PANTHER" id="PTHR22939">
    <property type="entry name" value="SERINE PROTEASE FAMILY S1C HTRA-RELATED"/>
    <property type="match status" value="1"/>
</dbReference>
<feature type="binding site" evidence="10">
    <location>
        <position position="158"/>
    </location>
    <ligand>
        <name>substrate</name>
    </ligand>
</feature>
<dbReference type="Gene3D" id="2.30.42.10">
    <property type="match status" value="2"/>
</dbReference>
<reference evidence="12" key="1">
    <citation type="journal article" date="2020" name="mSystems">
        <title>Genome- and Community-Level Interaction Insights into Carbon Utilization and Element Cycling Functions of Hydrothermarchaeota in Hydrothermal Sediment.</title>
        <authorList>
            <person name="Zhou Z."/>
            <person name="Liu Y."/>
            <person name="Xu W."/>
            <person name="Pan J."/>
            <person name="Luo Z.H."/>
            <person name="Li M."/>
        </authorList>
    </citation>
    <scope>NUCLEOTIDE SEQUENCE</scope>
    <source>
        <strain evidence="12">HyVt-388</strain>
    </source>
</reference>
<dbReference type="InterPro" id="IPR001478">
    <property type="entry name" value="PDZ"/>
</dbReference>
<evidence type="ECO:0000256" key="3">
    <source>
        <dbReference type="ARBA" id="ARBA00022670"/>
    </source>
</evidence>
<evidence type="ECO:0000256" key="10">
    <source>
        <dbReference type="PIRSR" id="PIRSR611782-2"/>
    </source>
</evidence>
<dbReference type="GO" id="GO:0042597">
    <property type="term" value="C:periplasmic space"/>
    <property type="evidence" value="ECO:0007669"/>
    <property type="project" value="UniProtKB-SubCell"/>
</dbReference>
<feature type="active site" description="Charge relay system" evidence="9">
    <location>
        <position position="128"/>
    </location>
</feature>
<protein>
    <submittedName>
        <fullName evidence="12">Do family serine endopeptidase</fullName>
    </submittedName>
</protein>
<comment type="caution">
    <text evidence="12">The sequence shown here is derived from an EMBL/GenBank/DDBJ whole genome shotgun (WGS) entry which is preliminary data.</text>
</comment>
<dbReference type="NCBIfam" id="TIGR02037">
    <property type="entry name" value="degP_htrA_DO"/>
    <property type="match status" value="1"/>
</dbReference>
<feature type="binding site" evidence="10">
    <location>
        <begin position="238"/>
        <end position="240"/>
    </location>
    <ligand>
        <name>substrate</name>
    </ligand>
</feature>